<keyword evidence="3" id="KW-1185">Reference proteome</keyword>
<evidence type="ECO:0000313" key="2">
    <source>
        <dbReference type="EMBL" id="GAA5802006.1"/>
    </source>
</evidence>
<sequence length="154" mass="17893">MSSEHPLHAVIAIVEWRMCIAPVYQLSVSPCYNVIIGKYQLVYPLKLRLQCSVERQTLNRDVNAAYLNSSAGVDKMLHQMKKAKKLSTVMKYFTPEPQNQSRYQSQSERRRTFIKVNQLANKIIQTLAVNAYSLNEEEEHEEEERVDNDSEDDE</sequence>
<dbReference type="Proteomes" id="UP001476247">
    <property type="component" value="Unassembled WGS sequence"/>
</dbReference>
<dbReference type="EMBL" id="BAABUJ010000021">
    <property type="protein sequence ID" value="GAA5802006.1"/>
    <property type="molecule type" value="Genomic_DNA"/>
</dbReference>
<feature type="compositionally biased region" description="Acidic residues" evidence="1">
    <location>
        <begin position="135"/>
        <end position="154"/>
    </location>
</feature>
<protein>
    <submittedName>
        <fullName evidence="2">Uncharacterized protein</fullName>
    </submittedName>
</protein>
<evidence type="ECO:0000313" key="3">
    <source>
        <dbReference type="Proteomes" id="UP001476247"/>
    </source>
</evidence>
<accession>A0ABP9Y4U4</accession>
<gene>
    <name evidence="2" type="ORF">HPULCUR_007466</name>
</gene>
<feature type="region of interest" description="Disordered" evidence="1">
    <location>
        <begin position="134"/>
        <end position="154"/>
    </location>
</feature>
<evidence type="ECO:0000256" key="1">
    <source>
        <dbReference type="SAM" id="MobiDB-lite"/>
    </source>
</evidence>
<reference evidence="2 3" key="1">
    <citation type="submission" date="2024-04" db="EMBL/GenBank/DDBJ databases">
        <title>genome sequences of Mucor flavus KT1a and Helicostylum pulchrum KT1b strains isolation_sourced from the surface of a dry-aged beef.</title>
        <authorList>
            <person name="Toyotome T."/>
            <person name="Hosono M."/>
            <person name="Torimaru M."/>
            <person name="Fukuda K."/>
            <person name="Mikami N."/>
        </authorList>
    </citation>
    <scope>NUCLEOTIDE SEQUENCE [LARGE SCALE GENOMIC DNA]</scope>
    <source>
        <strain evidence="2 3">KT1b</strain>
    </source>
</reference>
<name>A0ABP9Y4U4_9FUNG</name>
<proteinExistence type="predicted"/>
<comment type="caution">
    <text evidence="2">The sequence shown here is derived from an EMBL/GenBank/DDBJ whole genome shotgun (WGS) entry which is preliminary data.</text>
</comment>
<organism evidence="2 3">
    <name type="scientific">Helicostylum pulchrum</name>
    <dbReference type="NCBI Taxonomy" id="562976"/>
    <lineage>
        <taxon>Eukaryota</taxon>
        <taxon>Fungi</taxon>
        <taxon>Fungi incertae sedis</taxon>
        <taxon>Mucoromycota</taxon>
        <taxon>Mucoromycotina</taxon>
        <taxon>Mucoromycetes</taxon>
        <taxon>Mucorales</taxon>
        <taxon>Mucorineae</taxon>
        <taxon>Mucoraceae</taxon>
        <taxon>Helicostylum</taxon>
    </lineage>
</organism>